<dbReference type="PANTHER" id="PTHR43667:SF1">
    <property type="entry name" value="CYCLOPROPANE-FATTY-ACYL-PHOSPHOLIPID SYNTHASE"/>
    <property type="match status" value="1"/>
</dbReference>
<dbReference type="GO" id="GO:0008610">
    <property type="term" value="P:lipid biosynthetic process"/>
    <property type="evidence" value="ECO:0007669"/>
    <property type="project" value="InterPro"/>
</dbReference>
<feature type="domain" description="DUF7884" evidence="6">
    <location>
        <begin position="24"/>
        <end position="88"/>
    </location>
</feature>
<evidence type="ECO:0000313" key="7">
    <source>
        <dbReference type="EMBL" id="HEN16267.1"/>
    </source>
</evidence>
<dbReference type="PANTHER" id="PTHR43667">
    <property type="entry name" value="CYCLOPROPANE-FATTY-ACYL-PHOSPHOLIPID SYNTHASE"/>
    <property type="match status" value="1"/>
</dbReference>
<reference evidence="7" key="1">
    <citation type="journal article" date="2020" name="mSystems">
        <title>Genome- and Community-Level Interaction Insights into Carbon Utilization and Element Cycling Functions of Hydrothermarchaeota in Hydrothermal Sediment.</title>
        <authorList>
            <person name="Zhou Z."/>
            <person name="Liu Y."/>
            <person name="Xu W."/>
            <person name="Pan J."/>
            <person name="Luo Z.H."/>
            <person name="Li M."/>
        </authorList>
    </citation>
    <scope>NUCLEOTIDE SEQUENCE [LARGE SCALE GENOMIC DNA]</scope>
    <source>
        <strain evidence="7">SpSt-339</strain>
    </source>
</reference>
<dbReference type="InterPro" id="IPR029063">
    <property type="entry name" value="SAM-dependent_MTases_sf"/>
</dbReference>
<dbReference type="PIRSF" id="PIRSF003085">
    <property type="entry name" value="CMAS"/>
    <property type="match status" value="1"/>
</dbReference>
<dbReference type="CDD" id="cd02440">
    <property type="entry name" value="AdoMet_MTases"/>
    <property type="match status" value="1"/>
</dbReference>
<sequence length="416" mass="48039">MAMRTSRLWERQLIRRLWEAVGKPAVEVELWDGEVCGVDRTRAVGRIIIREPKMLRRLMWNPSLAFGEGYATGRIEVEGSLVDVAASLLAGMLRAIPPDGRKPWRERLSRRRGHSLIESRASVHHHYDLGNDFYRLWLDEQMVYTCAYFPRENMSLEQAQIAKFDHICRKLRLRPGDRVVEAGCGWGGFALHMARSYGVHVRACNLSKEQIAYARRRAQDEDLTRLVEFVEADYRQLDGKYDVFVSVGMLEHVGTEQYPALGAVIDRLLTDNGRGLIHTIGRNVARSLDAWTERYIFPGAEPPSLKQMMDIFEPNGWSVLDVENLRLHYAETCRAWLSRFEAHAGEVARMFDEQFVRMWRFYLASSTAAFLTGWLQLFQVVFARAQDNSIPRSREDIYQYPDRRSLHETLAASAQN</sequence>
<dbReference type="SUPFAM" id="SSF53335">
    <property type="entry name" value="S-adenosyl-L-methionine-dependent methyltransferases"/>
    <property type="match status" value="1"/>
</dbReference>
<evidence type="ECO:0000256" key="5">
    <source>
        <dbReference type="ARBA" id="ARBA00023098"/>
    </source>
</evidence>
<dbReference type="GO" id="GO:0008168">
    <property type="term" value="F:methyltransferase activity"/>
    <property type="evidence" value="ECO:0007669"/>
    <property type="project" value="UniProtKB-KW"/>
</dbReference>
<dbReference type="Pfam" id="PF02353">
    <property type="entry name" value="CMAS"/>
    <property type="match status" value="1"/>
</dbReference>
<comment type="similarity">
    <text evidence="1">Belongs to the CFA/CMAS family.</text>
</comment>
<accession>A0A7C2K1Z0</accession>
<name>A0A7C2K1Z0_9PLAN</name>
<comment type="caution">
    <text evidence="7">The sequence shown here is derived from an EMBL/GenBank/DDBJ whole genome shotgun (WGS) entry which is preliminary data.</text>
</comment>
<dbReference type="Pfam" id="PF25371">
    <property type="entry name" value="DUF7884"/>
    <property type="match status" value="1"/>
</dbReference>
<evidence type="ECO:0000256" key="1">
    <source>
        <dbReference type="ARBA" id="ARBA00010815"/>
    </source>
</evidence>
<evidence type="ECO:0000256" key="3">
    <source>
        <dbReference type="ARBA" id="ARBA00022679"/>
    </source>
</evidence>
<dbReference type="InterPro" id="IPR057206">
    <property type="entry name" value="DUF7884"/>
</dbReference>
<proteinExistence type="inferred from homology"/>
<dbReference type="AlphaFoldDB" id="A0A7C2K1Z0"/>
<dbReference type="InterPro" id="IPR050723">
    <property type="entry name" value="CFA/CMAS"/>
</dbReference>
<dbReference type="EMBL" id="DSOK01000344">
    <property type="protein sequence ID" value="HEN16267.1"/>
    <property type="molecule type" value="Genomic_DNA"/>
</dbReference>
<keyword evidence="2 7" id="KW-0489">Methyltransferase</keyword>
<keyword evidence="3 7" id="KW-0808">Transferase</keyword>
<protein>
    <submittedName>
        <fullName evidence="7">Class I SAM-dependent methyltransferase</fullName>
    </submittedName>
</protein>
<evidence type="ECO:0000256" key="4">
    <source>
        <dbReference type="ARBA" id="ARBA00022691"/>
    </source>
</evidence>
<evidence type="ECO:0000256" key="2">
    <source>
        <dbReference type="ARBA" id="ARBA00022603"/>
    </source>
</evidence>
<organism evidence="7">
    <name type="scientific">Schlesneria paludicola</name>
    <dbReference type="NCBI Taxonomy" id="360056"/>
    <lineage>
        <taxon>Bacteria</taxon>
        <taxon>Pseudomonadati</taxon>
        <taxon>Planctomycetota</taxon>
        <taxon>Planctomycetia</taxon>
        <taxon>Planctomycetales</taxon>
        <taxon>Planctomycetaceae</taxon>
        <taxon>Schlesneria</taxon>
    </lineage>
</organism>
<evidence type="ECO:0000259" key="6">
    <source>
        <dbReference type="Pfam" id="PF25371"/>
    </source>
</evidence>
<dbReference type="Gene3D" id="3.40.50.150">
    <property type="entry name" value="Vaccinia Virus protein VP39"/>
    <property type="match status" value="1"/>
</dbReference>
<dbReference type="GO" id="GO:0032259">
    <property type="term" value="P:methylation"/>
    <property type="evidence" value="ECO:0007669"/>
    <property type="project" value="UniProtKB-KW"/>
</dbReference>
<dbReference type="InterPro" id="IPR003333">
    <property type="entry name" value="CMAS"/>
</dbReference>
<keyword evidence="5" id="KW-0443">Lipid metabolism</keyword>
<keyword evidence="4" id="KW-0949">S-adenosyl-L-methionine</keyword>
<gene>
    <name evidence="7" type="ORF">ENQ76_12465</name>
</gene>